<dbReference type="GO" id="GO:0006574">
    <property type="term" value="P:L-valine catabolic process"/>
    <property type="evidence" value="ECO:0007669"/>
    <property type="project" value="TreeGrafter"/>
</dbReference>
<dbReference type="Gene3D" id="3.90.226.10">
    <property type="entry name" value="2-enoyl-CoA Hydratase, Chain A, domain 1"/>
    <property type="match status" value="1"/>
</dbReference>
<keyword evidence="3" id="KW-0378">Hydrolase</keyword>
<dbReference type="EC" id="3.1.2.4" evidence="2"/>
<dbReference type="Proteomes" id="UP000004659">
    <property type="component" value="Unassembled WGS sequence"/>
</dbReference>
<dbReference type="Pfam" id="PF16113">
    <property type="entry name" value="ECH_2"/>
    <property type="match status" value="1"/>
</dbReference>
<dbReference type="GO" id="GO:0003860">
    <property type="term" value="F:3-hydroxyisobutyryl-CoA hydrolase activity"/>
    <property type="evidence" value="ECO:0007669"/>
    <property type="project" value="UniProtKB-EC"/>
</dbReference>
<accession>A0A0E1XCA0</accession>
<dbReference type="GO" id="GO:0016853">
    <property type="term" value="F:isomerase activity"/>
    <property type="evidence" value="ECO:0007669"/>
    <property type="project" value="UniProtKB-KW"/>
</dbReference>
<sequence length="349" mass="37790">MQIDFGGGSEIGFERKGKAGLVKLTRTAALNALTHNMILALDRALQAWEDDPEVACVILEGEGRAFCAGGDVVAAFKAGQAGTPAYEFFHDEYRLNARIGRFPKPYVSLINGIVMGGGAGISVHGSHRIVTENTMFAMPETGIGFFPDVGGSAFLPHLHDNFGYYLALTGNRIRWGDCLQSGIATHAVAASDLEDVRDDIIATGDIDAALTRSQYPDFETSVEIRQLVAECFSGATLADCIEALERAAEAGNKSARDILTVMATRSPTSLAVTFRQLADGRPLGLDDCMRMEYRITSRMLEAQDFYEGVRALLIDKDGAPAWKPATLEEVKPEQVNAYFANLGDRELTL</sequence>
<gene>
    <name evidence="5" type="ORF">BALG_01032</name>
</gene>
<keyword evidence="5" id="KW-0413">Isomerase</keyword>
<dbReference type="SUPFAM" id="SSF52096">
    <property type="entry name" value="ClpP/crotonase"/>
    <property type="match status" value="1"/>
</dbReference>
<evidence type="ECO:0000259" key="4">
    <source>
        <dbReference type="Pfam" id="PF16113"/>
    </source>
</evidence>
<evidence type="ECO:0000256" key="3">
    <source>
        <dbReference type="ARBA" id="ARBA00022801"/>
    </source>
</evidence>
<feature type="domain" description="Enoyl-CoA hydratase/isomerase" evidence="4">
    <location>
        <begin position="20"/>
        <end position="339"/>
    </location>
</feature>
<dbReference type="InterPro" id="IPR029045">
    <property type="entry name" value="ClpP/crotonase-like_dom_sf"/>
</dbReference>
<reference evidence="5" key="1">
    <citation type="submission" date="2009-01" db="EMBL/GenBank/DDBJ databases">
        <title>The Genome Sequence of Brucella pinnipedialis M292/94/1.</title>
        <authorList>
            <consortium name="The Broad Institute Genome Sequencing Platform"/>
            <person name="Ward D."/>
            <person name="Young S.K."/>
            <person name="Kodira C.D."/>
            <person name="Zeng Q."/>
            <person name="Koehrsen M."/>
            <person name="Alvarado L."/>
            <person name="Berlin A."/>
            <person name="Borenstein D."/>
            <person name="Chen Z."/>
            <person name="Engels R."/>
            <person name="Freedman E."/>
            <person name="Gellesch M."/>
            <person name="Goldberg J."/>
            <person name="Griggs A."/>
            <person name="Gujja S."/>
            <person name="Heiman D."/>
            <person name="Hepburn T."/>
            <person name="Howarth C."/>
            <person name="Jen D."/>
            <person name="Larson L."/>
            <person name="Lewis B."/>
            <person name="Mehta T."/>
            <person name="Park D."/>
            <person name="Pearson M."/>
            <person name="Roberts A."/>
            <person name="Saif S."/>
            <person name="Shea T."/>
            <person name="Shenoy N."/>
            <person name="Sisk P."/>
            <person name="Stolte C."/>
            <person name="Sykes S."/>
            <person name="Walk T."/>
            <person name="White J."/>
            <person name="Yandava C."/>
            <person name="Whatmore A.M."/>
            <person name="Perrett L.L."/>
            <person name="O'Callaghan D."/>
            <person name="Nusbaum C."/>
            <person name="Galagan J."/>
            <person name="Birren B."/>
        </authorList>
    </citation>
    <scope>NUCLEOTIDE SEQUENCE [LARGE SCALE GENOMIC DNA]</scope>
    <source>
        <strain evidence="5">M292/94/1</strain>
    </source>
</reference>
<dbReference type="RefSeq" id="WP_004683558.1">
    <property type="nucleotide sequence ID" value="NZ_EQ999546.1"/>
</dbReference>
<dbReference type="InterPro" id="IPR032259">
    <property type="entry name" value="HIBYL-CoA-H"/>
</dbReference>
<dbReference type="EMBL" id="EQ999546">
    <property type="protein sequence ID" value="EEZ30912.1"/>
    <property type="molecule type" value="Genomic_DNA"/>
</dbReference>
<dbReference type="HOGENOM" id="CLU_009834_22_1_5"/>
<dbReference type="PANTHER" id="PTHR43176:SF3">
    <property type="entry name" value="3-HYDROXYISOBUTYRYL-COA HYDROLASE, MITOCHONDRIAL"/>
    <property type="match status" value="1"/>
</dbReference>
<comment type="catalytic activity">
    <reaction evidence="1">
        <text>3-hydroxy-2-methylpropanoyl-CoA + H2O = 3-hydroxy-2-methylpropanoate + CoA + H(+)</text>
        <dbReference type="Rhea" id="RHEA:20888"/>
        <dbReference type="ChEBI" id="CHEBI:11805"/>
        <dbReference type="ChEBI" id="CHEBI:15377"/>
        <dbReference type="ChEBI" id="CHEBI:15378"/>
        <dbReference type="ChEBI" id="CHEBI:57287"/>
        <dbReference type="ChEBI" id="CHEBI:57340"/>
        <dbReference type="EC" id="3.1.2.4"/>
    </reaction>
</comment>
<dbReference type="AlphaFoldDB" id="A0A0E1XCA0"/>
<proteinExistence type="predicted"/>
<dbReference type="CDD" id="cd06558">
    <property type="entry name" value="crotonase-like"/>
    <property type="match status" value="1"/>
</dbReference>
<evidence type="ECO:0000256" key="2">
    <source>
        <dbReference type="ARBA" id="ARBA00011915"/>
    </source>
</evidence>
<evidence type="ECO:0000256" key="1">
    <source>
        <dbReference type="ARBA" id="ARBA00001709"/>
    </source>
</evidence>
<name>A0A0E1XCA0_9HYPH</name>
<dbReference type="NCBIfam" id="NF004127">
    <property type="entry name" value="PRK05617.1"/>
    <property type="match status" value="1"/>
</dbReference>
<evidence type="ECO:0000313" key="5">
    <source>
        <dbReference type="EMBL" id="EEZ30912.1"/>
    </source>
</evidence>
<organism evidence="5">
    <name type="scientific">Brucella pinnipedialis M292/94/1</name>
    <dbReference type="NCBI Taxonomy" id="520462"/>
    <lineage>
        <taxon>Bacteria</taxon>
        <taxon>Pseudomonadati</taxon>
        <taxon>Pseudomonadota</taxon>
        <taxon>Alphaproteobacteria</taxon>
        <taxon>Hyphomicrobiales</taxon>
        <taxon>Brucellaceae</taxon>
        <taxon>Brucella/Ochrobactrum group</taxon>
        <taxon>Brucella</taxon>
    </lineage>
</organism>
<protein>
    <recommendedName>
        <fullName evidence="2">3-hydroxyisobutyryl-CoA hydrolase</fullName>
        <ecNumber evidence="2">3.1.2.4</ecNumber>
    </recommendedName>
</protein>
<dbReference type="InterPro" id="IPR045004">
    <property type="entry name" value="ECH_dom"/>
</dbReference>
<dbReference type="GeneID" id="29594045"/>
<dbReference type="PANTHER" id="PTHR43176">
    <property type="entry name" value="3-HYDROXYISOBUTYRYL-COA HYDROLASE-RELATED"/>
    <property type="match status" value="1"/>
</dbReference>